<dbReference type="EMBL" id="JAGFNP010000012">
    <property type="protein sequence ID" value="MBO3734940.1"/>
    <property type="molecule type" value="Genomic_DNA"/>
</dbReference>
<proteinExistence type="predicted"/>
<evidence type="ECO:0000313" key="2">
    <source>
        <dbReference type="EMBL" id="MBO3734940.1"/>
    </source>
</evidence>
<sequence length="176" mass="20225">MDDTTEADVKARITSLVLRTAADGRARFPLPPAESRADHRKGQRGNEKRKRRYFGGNPHAGMSTQIWVTKPILRTRGWTDTAIRDFLPEPERYKTNPHYEGSRRPMSLWSAETVGRIEATPAWQAWLRQSLVRRRLSLDDLRTARDQGFHRRTAAVNAAVNAYQRADARRHRPRGG</sequence>
<evidence type="ECO:0000256" key="1">
    <source>
        <dbReference type="SAM" id="MobiDB-lite"/>
    </source>
</evidence>
<feature type="region of interest" description="Disordered" evidence="1">
    <location>
        <begin position="27"/>
        <end position="56"/>
    </location>
</feature>
<gene>
    <name evidence="2" type="ORF">J5V16_19095</name>
</gene>
<name>A0ABS3U845_9ACTN</name>
<evidence type="ECO:0000313" key="3">
    <source>
        <dbReference type="Proteomes" id="UP000681341"/>
    </source>
</evidence>
<dbReference type="RefSeq" id="WP_208498554.1">
    <property type="nucleotide sequence ID" value="NZ_JAGFNP010000012.1"/>
</dbReference>
<protein>
    <submittedName>
        <fullName evidence="2">Uncharacterized protein</fullName>
    </submittedName>
</protein>
<organism evidence="2 3">
    <name type="scientific">Glycomyces niveus</name>
    <dbReference type="NCBI Taxonomy" id="2820287"/>
    <lineage>
        <taxon>Bacteria</taxon>
        <taxon>Bacillati</taxon>
        <taxon>Actinomycetota</taxon>
        <taxon>Actinomycetes</taxon>
        <taxon>Glycomycetales</taxon>
        <taxon>Glycomycetaceae</taxon>
        <taxon>Glycomyces</taxon>
    </lineage>
</organism>
<comment type="caution">
    <text evidence="2">The sequence shown here is derived from an EMBL/GenBank/DDBJ whole genome shotgun (WGS) entry which is preliminary data.</text>
</comment>
<accession>A0ABS3U845</accession>
<reference evidence="2 3" key="1">
    <citation type="submission" date="2021-03" db="EMBL/GenBank/DDBJ databases">
        <title>Glycomyces sp. nov., a novel actinomycete isolated from soil.</title>
        <authorList>
            <person name="Yang X."/>
            <person name="Xu X."/>
        </authorList>
    </citation>
    <scope>NUCLEOTIDE SEQUENCE [LARGE SCALE GENOMIC DNA]</scope>
    <source>
        <strain evidence="2 3">NEAU-S30</strain>
    </source>
</reference>
<feature type="compositionally biased region" description="Basic residues" evidence="1">
    <location>
        <begin position="38"/>
        <end position="53"/>
    </location>
</feature>
<keyword evidence="3" id="KW-1185">Reference proteome</keyword>
<dbReference type="Proteomes" id="UP000681341">
    <property type="component" value="Unassembled WGS sequence"/>
</dbReference>